<sequence>MRYERLSESGATVLKERPMLKFFTKILLKNLSPSSARPRTTFGDEAPCKTTIYNWFAEFKGGCVNLSDEFRDGRPSTL</sequence>
<dbReference type="AlphaFoldDB" id="A0A4C1YXQ2"/>
<evidence type="ECO:0000313" key="1">
    <source>
        <dbReference type="EMBL" id="GBP79743.1"/>
    </source>
</evidence>
<name>A0A4C1YXQ2_EUMVA</name>
<gene>
    <name evidence="1" type="ORF">EVAR_67518_1</name>
</gene>
<comment type="caution">
    <text evidence="1">The sequence shown here is derived from an EMBL/GenBank/DDBJ whole genome shotgun (WGS) entry which is preliminary data.</text>
</comment>
<evidence type="ECO:0008006" key="3">
    <source>
        <dbReference type="Google" id="ProtNLM"/>
    </source>
</evidence>
<organism evidence="1 2">
    <name type="scientific">Eumeta variegata</name>
    <name type="common">Bagworm moth</name>
    <name type="synonym">Eumeta japonica</name>
    <dbReference type="NCBI Taxonomy" id="151549"/>
    <lineage>
        <taxon>Eukaryota</taxon>
        <taxon>Metazoa</taxon>
        <taxon>Ecdysozoa</taxon>
        <taxon>Arthropoda</taxon>
        <taxon>Hexapoda</taxon>
        <taxon>Insecta</taxon>
        <taxon>Pterygota</taxon>
        <taxon>Neoptera</taxon>
        <taxon>Endopterygota</taxon>
        <taxon>Lepidoptera</taxon>
        <taxon>Glossata</taxon>
        <taxon>Ditrysia</taxon>
        <taxon>Tineoidea</taxon>
        <taxon>Psychidae</taxon>
        <taxon>Oiketicinae</taxon>
        <taxon>Eumeta</taxon>
    </lineage>
</organism>
<dbReference type="EMBL" id="BGZK01001428">
    <property type="protein sequence ID" value="GBP79743.1"/>
    <property type="molecule type" value="Genomic_DNA"/>
</dbReference>
<proteinExistence type="predicted"/>
<accession>A0A4C1YXQ2</accession>
<dbReference type="OrthoDB" id="10017160at2759"/>
<reference evidence="1 2" key="1">
    <citation type="journal article" date="2019" name="Commun. Biol.">
        <title>The bagworm genome reveals a unique fibroin gene that provides high tensile strength.</title>
        <authorList>
            <person name="Kono N."/>
            <person name="Nakamura H."/>
            <person name="Ohtoshi R."/>
            <person name="Tomita M."/>
            <person name="Numata K."/>
            <person name="Arakawa K."/>
        </authorList>
    </citation>
    <scope>NUCLEOTIDE SEQUENCE [LARGE SCALE GENOMIC DNA]</scope>
</reference>
<dbReference type="Proteomes" id="UP000299102">
    <property type="component" value="Unassembled WGS sequence"/>
</dbReference>
<evidence type="ECO:0000313" key="2">
    <source>
        <dbReference type="Proteomes" id="UP000299102"/>
    </source>
</evidence>
<protein>
    <recommendedName>
        <fullName evidence="3">Mos1 transposase HTH domain-containing protein</fullName>
    </recommendedName>
</protein>
<keyword evidence="2" id="KW-1185">Reference proteome</keyword>